<dbReference type="InterPro" id="IPR013761">
    <property type="entry name" value="SAM/pointed_sf"/>
</dbReference>
<evidence type="ECO:0000256" key="1">
    <source>
        <dbReference type="SAM" id="MobiDB-lite"/>
    </source>
</evidence>
<dbReference type="SUPFAM" id="SSF47769">
    <property type="entry name" value="SAM/Pointed domain"/>
    <property type="match status" value="1"/>
</dbReference>
<dbReference type="PROSITE" id="PS50105">
    <property type="entry name" value="SAM_DOMAIN"/>
    <property type="match status" value="1"/>
</dbReference>
<feature type="region of interest" description="Disordered" evidence="1">
    <location>
        <begin position="183"/>
        <end position="221"/>
    </location>
</feature>
<dbReference type="AlphaFoldDB" id="A0AA36IRT9"/>
<evidence type="ECO:0000313" key="3">
    <source>
        <dbReference type="EMBL" id="CAJ1392699.1"/>
    </source>
</evidence>
<comment type="caution">
    <text evidence="3">The sequence shown here is derived from an EMBL/GenBank/DDBJ whole genome shotgun (WGS) entry which is preliminary data.</text>
</comment>
<dbReference type="Pfam" id="PF00536">
    <property type="entry name" value="SAM_1"/>
    <property type="match status" value="1"/>
</dbReference>
<dbReference type="InterPro" id="IPR001660">
    <property type="entry name" value="SAM"/>
</dbReference>
<feature type="compositionally biased region" description="Basic and acidic residues" evidence="1">
    <location>
        <begin position="105"/>
        <end position="120"/>
    </location>
</feature>
<keyword evidence="4" id="KW-1185">Reference proteome</keyword>
<proteinExistence type="predicted"/>
<reference evidence="3" key="1">
    <citation type="submission" date="2023-08" db="EMBL/GenBank/DDBJ databases">
        <authorList>
            <person name="Chen Y."/>
            <person name="Shah S."/>
            <person name="Dougan E. K."/>
            <person name="Thang M."/>
            <person name="Chan C."/>
        </authorList>
    </citation>
    <scope>NUCLEOTIDE SEQUENCE</scope>
</reference>
<gene>
    <name evidence="3" type="ORF">EVOR1521_LOCUS17735</name>
</gene>
<dbReference type="EMBL" id="CAUJNA010002380">
    <property type="protein sequence ID" value="CAJ1392699.1"/>
    <property type="molecule type" value="Genomic_DNA"/>
</dbReference>
<dbReference type="Proteomes" id="UP001178507">
    <property type="component" value="Unassembled WGS sequence"/>
</dbReference>
<dbReference type="Gene3D" id="1.10.150.50">
    <property type="entry name" value="Transcription Factor, Ets-1"/>
    <property type="match status" value="1"/>
</dbReference>
<organism evidence="3 4">
    <name type="scientific">Effrenium voratum</name>
    <dbReference type="NCBI Taxonomy" id="2562239"/>
    <lineage>
        <taxon>Eukaryota</taxon>
        <taxon>Sar</taxon>
        <taxon>Alveolata</taxon>
        <taxon>Dinophyceae</taxon>
        <taxon>Suessiales</taxon>
        <taxon>Symbiodiniaceae</taxon>
        <taxon>Effrenium</taxon>
    </lineage>
</organism>
<evidence type="ECO:0000259" key="2">
    <source>
        <dbReference type="PROSITE" id="PS50105"/>
    </source>
</evidence>
<dbReference type="SMART" id="SM00454">
    <property type="entry name" value="SAM"/>
    <property type="match status" value="1"/>
</dbReference>
<evidence type="ECO:0000313" key="4">
    <source>
        <dbReference type="Proteomes" id="UP001178507"/>
    </source>
</evidence>
<dbReference type="CDD" id="cd09487">
    <property type="entry name" value="SAM_superfamily"/>
    <property type="match status" value="1"/>
</dbReference>
<feature type="region of interest" description="Disordered" evidence="1">
    <location>
        <begin position="105"/>
        <end position="157"/>
    </location>
</feature>
<feature type="compositionally biased region" description="Basic and acidic residues" evidence="1">
    <location>
        <begin position="205"/>
        <end position="215"/>
    </location>
</feature>
<feature type="domain" description="SAM" evidence="2">
    <location>
        <begin position="20"/>
        <end position="84"/>
    </location>
</feature>
<accession>A0AA36IRT9</accession>
<protein>
    <recommendedName>
        <fullName evidence="2">SAM domain-containing protein</fullName>
    </recommendedName>
</protein>
<name>A0AA36IRT9_9DINO</name>
<sequence>MSCLWSSGTREFFHVSPLYWTETELSRWLEWRGLPSCIGRAFEDHLVNGLVALDLTAEDLCSMGIFNDLHRRRVLLELRQLYGSEDWETALKTIQLAMLRQTEARPAFEPEPKPESEPEGVKPSPYLARRRRPKAKQAPPEEPTTVLTSQQKRAAAASLHGLDGMQLEAALVSALPGALEKMLSGRPVRSAPRARDGQPVPRVPKPRDPRERTDRPSLGSG</sequence>